<dbReference type="InterPro" id="IPR011009">
    <property type="entry name" value="Kinase-like_dom_sf"/>
</dbReference>
<dbReference type="Gene3D" id="3.90.1200.10">
    <property type="match status" value="1"/>
</dbReference>
<accession>A0A940XNX8</accession>
<evidence type="ECO:0000256" key="1">
    <source>
        <dbReference type="SAM" id="MobiDB-lite"/>
    </source>
</evidence>
<dbReference type="EMBL" id="JAGPNL010000008">
    <property type="protein sequence ID" value="MBQ0829731.1"/>
    <property type="molecule type" value="Genomic_DNA"/>
</dbReference>
<feature type="region of interest" description="Disordered" evidence="1">
    <location>
        <begin position="1"/>
        <end position="20"/>
    </location>
</feature>
<gene>
    <name evidence="3" type="ORF">J5Y05_25060</name>
</gene>
<reference evidence="3" key="1">
    <citation type="submission" date="2021-04" db="EMBL/GenBank/DDBJ databases">
        <title>Genome seq and assembly of Streptomyces sp. RG38.</title>
        <authorList>
            <person name="Chhetri G."/>
        </authorList>
    </citation>
    <scope>NUCLEOTIDE SEQUENCE</scope>
    <source>
        <strain evidence="3">RG38</strain>
    </source>
</reference>
<dbReference type="Proteomes" id="UP000677875">
    <property type="component" value="Unassembled WGS sequence"/>
</dbReference>
<dbReference type="AlphaFoldDB" id="A0A940XNX8"/>
<evidence type="ECO:0000259" key="2">
    <source>
        <dbReference type="Pfam" id="PF01636"/>
    </source>
</evidence>
<sequence>MAHAETRAPAHSAAHPCPCPRPTEAVTLADRPDGTVVRHAGTVAKAHAPDTDPAELALRVAVAARLTGVLLPPLDTPDAPARLAGRLVTHWPYGAPVDPDDPDAAPWEDAAALLARLHRTPAPFPLPPMRGPAKAAQAVARLRARAPHHPGTAPVLSAWAALPAWARGEAAPPGAGTLCHGDLHLGQLVRHPAPGGPWLLIDVDDLGVGTPAWDLARPAAWYACGLLPPEAWQRFLSAYRAAGGPAVPADGDPWPALDVPARALTAQTAARSVTKAVAEGRPLDDVEEEFVGACARMASVPLAASGS</sequence>
<comment type="caution">
    <text evidence="3">The sequence shown here is derived from an EMBL/GenBank/DDBJ whole genome shotgun (WGS) entry which is preliminary data.</text>
</comment>
<name>A0A940XNX8_9ACTN</name>
<organism evidence="3 4">
    <name type="scientific">Streptomyces tagetis</name>
    <dbReference type="NCBI Taxonomy" id="2820809"/>
    <lineage>
        <taxon>Bacteria</taxon>
        <taxon>Bacillati</taxon>
        <taxon>Actinomycetota</taxon>
        <taxon>Actinomycetes</taxon>
        <taxon>Kitasatosporales</taxon>
        <taxon>Streptomycetaceae</taxon>
        <taxon>Streptomyces</taxon>
    </lineage>
</organism>
<dbReference type="InterPro" id="IPR002575">
    <property type="entry name" value="Aminoglycoside_PTrfase"/>
</dbReference>
<proteinExistence type="predicted"/>
<dbReference type="Pfam" id="PF01636">
    <property type="entry name" value="APH"/>
    <property type="match status" value="1"/>
</dbReference>
<dbReference type="SUPFAM" id="SSF56112">
    <property type="entry name" value="Protein kinase-like (PK-like)"/>
    <property type="match status" value="1"/>
</dbReference>
<feature type="domain" description="Aminoglycoside phosphotransferase" evidence="2">
    <location>
        <begin position="55"/>
        <end position="246"/>
    </location>
</feature>
<keyword evidence="4" id="KW-1185">Reference proteome</keyword>
<protein>
    <submittedName>
        <fullName evidence="3">Aminoglycoside phosphotransferase family protein</fullName>
    </submittedName>
</protein>
<evidence type="ECO:0000313" key="3">
    <source>
        <dbReference type="EMBL" id="MBQ0829731.1"/>
    </source>
</evidence>
<evidence type="ECO:0000313" key="4">
    <source>
        <dbReference type="Proteomes" id="UP000677875"/>
    </source>
</evidence>